<feature type="compositionally biased region" description="Low complexity" evidence="2">
    <location>
        <begin position="191"/>
        <end position="203"/>
    </location>
</feature>
<name>A0A8X6P191_NEPPI</name>
<dbReference type="PANTHER" id="PTHR13542">
    <property type="entry name" value="LSM12 HOMOLOG"/>
    <property type="match status" value="1"/>
</dbReference>
<dbReference type="PROSITE" id="PS52001">
    <property type="entry name" value="AD"/>
    <property type="match status" value="1"/>
</dbReference>
<sequence length="209" mass="23415">MRSCNTMKCTMADDPEEFNLFSVGTIVSCKTCFGDDFEGEVIAFDYQTKILFIKCSSKSGKANVHDMRMINLDFVEDVVIKKEVTTPVNGTQTLLPLNIEKLSGRAKQHVKERQRLVTALTAGVGNEAVRLFLAITKTIAEVTWQGKNIVVMNQVTITPPYRPENCKPIGKGDGDAVNHVRRIVEKYFKDQAQAQPPQTQQTQSRPHLQ</sequence>
<dbReference type="InterPro" id="IPR019181">
    <property type="entry name" value="LSM12_ABD"/>
</dbReference>
<keyword evidence="6" id="KW-1185">Reference proteome</keyword>
<feature type="domain" description="Sm" evidence="4">
    <location>
        <begin position="14"/>
        <end position="84"/>
    </location>
</feature>
<dbReference type="Pfam" id="PF09793">
    <property type="entry name" value="AD"/>
    <property type="match status" value="1"/>
</dbReference>
<dbReference type="AlphaFoldDB" id="A0A8X6P191"/>
<dbReference type="Pfam" id="PF21166">
    <property type="entry name" value="LSM12_LSM"/>
    <property type="match status" value="1"/>
</dbReference>
<evidence type="ECO:0000256" key="1">
    <source>
        <dbReference type="ARBA" id="ARBA00006359"/>
    </source>
</evidence>
<comment type="similarity">
    <text evidence="1">Belongs to the LSM12 family.</text>
</comment>
<organism evidence="5 6">
    <name type="scientific">Nephila pilipes</name>
    <name type="common">Giant wood spider</name>
    <name type="synonym">Nephila maculata</name>
    <dbReference type="NCBI Taxonomy" id="299642"/>
    <lineage>
        <taxon>Eukaryota</taxon>
        <taxon>Metazoa</taxon>
        <taxon>Ecdysozoa</taxon>
        <taxon>Arthropoda</taxon>
        <taxon>Chelicerata</taxon>
        <taxon>Arachnida</taxon>
        <taxon>Araneae</taxon>
        <taxon>Araneomorphae</taxon>
        <taxon>Entelegynae</taxon>
        <taxon>Araneoidea</taxon>
        <taxon>Nephilidae</taxon>
        <taxon>Nephila</taxon>
    </lineage>
</organism>
<gene>
    <name evidence="5" type="primary">LSM12</name>
    <name evidence="5" type="ORF">NPIL_152381</name>
</gene>
<evidence type="ECO:0000313" key="5">
    <source>
        <dbReference type="EMBL" id="GFT42620.1"/>
    </source>
</evidence>
<dbReference type="InterPro" id="IPR048478">
    <property type="entry name" value="LSM12_LSM"/>
</dbReference>
<dbReference type="InterPro" id="IPR047574">
    <property type="entry name" value="AD"/>
</dbReference>
<dbReference type="GO" id="GO:0003723">
    <property type="term" value="F:RNA binding"/>
    <property type="evidence" value="ECO:0007669"/>
    <property type="project" value="InterPro"/>
</dbReference>
<dbReference type="InterPro" id="IPR039683">
    <property type="entry name" value="Lsm12-like"/>
</dbReference>
<dbReference type="EMBL" id="BMAW01015219">
    <property type="protein sequence ID" value="GFT42620.1"/>
    <property type="molecule type" value="Genomic_DNA"/>
</dbReference>
<evidence type="ECO:0000256" key="2">
    <source>
        <dbReference type="SAM" id="MobiDB-lite"/>
    </source>
</evidence>
<evidence type="ECO:0000259" key="4">
    <source>
        <dbReference type="PROSITE" id="PS52002"/>
    </source>
</evidence>
<evidence type="ECO:0000313" key="6">
    <source>
        <dbReference type="Proteomes" id="UP000887013"/>
    </source>
</evidence>
<accession>A0A8X6P191</accession>
<evidence type="ECO:0000259" key="3">
    <source>
        <dbReference type="PROSITE" id="PS52001"/>
    </source>
</evidence>
<dbReference type="PROSITE" id="PS52002">
    <property type="entry name" value="SM"/>
    <property type="match status" value="1"/>
</dbReference>
<dbReference type="CDD" id="cd01735">
    <property type="entry name" value="LSm12_N"/>
    <property type="match status" value="1"/>
</dbReference>
<dbReference type="SMART" id="SM00995">
    <property type="entry name" value="AD"/>
    <property type="match status" value="1"/>
</dbReference>
<protein>
    <submittedName>
        <fullName evidence="5">Protein LSM12 homolog</fullName>
    </submittedName>
</protein>
<proteinExistence type="inferred from homology"/>
<dbReference type="OrthoDB" id="1057137at2759"/>
<feature type="region of interest" description="Disordered" evidence="2">
    <location>
        <begin position="189"/>
        <end position="209"/>
    </location>
</feature>
<reference evidence="5" key="1">
    <citation type="submission" date="2020-08" db="EMBL/GenBank/DDBJ databases">
        <title>Multicomponent nature underlies the extraordinary mechanical properties of spider dragline silk.</title>
        <authorList>
            <person name="Kono N."/>
            <person name="Nakamura H."/>
            <person name="Mori M."/>
            <person name="Yoshida Y."/>
            <person name="Ohtoshi R."/>
            <person name="Malay A.D."/>
            <person name="Moran D.A.P."/>
            <person name="Tomita M."/>
            <person name="Numata K."/>
            <person name="Arakawa K."/>
        </authorList>
    </citation>
    <scope>NUCLEOTIDE SEQUENCE</scope>
</reference>
<dbReference type="PROSITE" id="PS51257">
    <property type="entry name" value="PROKAR_LIPOPROTEIN"/>
    <property type="match status" value="1"/>
</dbReference>
<comment type="caution">
    <text evidence="5">The sequence shown here is derived from an EMBL/GenBank/DDBJ whole genome shotgun (WGS) entry which is preliminary data.</text>
</comment>
<dbReference type="InterPro" id="IPR047575">
    <property type="entry name" value="Sm"/>
</dbReference>
<dbReference type="Proteomes" id="UP000887013">
    <property type="component" value="Unassembled WGS sequence"/>
</dbReference>
<feature type="domain" description="AD" evidence="3">
    <location>
        <begin position="95"/>
        <end position="192"/>
    </location>
</feature>